<sequence>MIETPCELCDVDGRMLADAQQYADERVVRLAFMQSEQALWP</sequence>
<protein>
    <submittedName>
        <fullName evidence="1">Uncharacterized protein</fullName>
    </submittedName>
</protein>
<reference evidence="2" key="1">
    <citation type="journal article" date="2019" name="Int. J. Syst. Evol. Microbiol.">
        <title>The Global Catalogue of Microorganisms (GCM) 10K type strain sequencing project: providing services to taxonomists for standard genome sequencing and annotation.</title>
        <authorList>
            <consortium name="The Broad Institute Genomics Platform"/>
            <consortium name="The Broad Institute Genome Sequencing Center for Infectious Disease"/>
            <person name="Wu L."/>
            <person name="Ma J."/>
        </authorList>
    </citation>
    <scope>NUCLEOTIDE SEQUENCE [LARGE SCALE GENOMIC DNA]</scope>
    <source>
        <strain evidence="2">CCUG 48884</strain>
    </source>
</reference>
<gene>
    <name evidence="1" type="ORF">ACFQ4M_10695</name>
</gene>
<evidence type="ECO:0000313" key="2">
    <source>
        <dbReference type="Proteomes" id="UP001597158"/>
    </source>
</evidence>
<organism evidence="1 2">
    <name type="scientific">Thauera mechernichensis</name>
    <dbReference type="NCBI Taxonomy" id="82788"/>
    <lineage>
        <taxon>Bacteria</taxon>
        <taxon>Pseudomonadati</taxon>
        <taxon>Pseudomonadota</taxon>
        <taxon>Betaproteobacteria</taxon>
        <taxon>Rhodocyclales</taxon>
        <taxon>Zoogloeaceae</taxon>
        <taxon>Thauera</taxon>
    </lineage>
</organism>
<accession>A0ABW3WFL3</accession>
<evidence type="ECO:0000313" key="1">
    <source>
        <dbReference type="EMBL" id="MFD1264050.1"/>
    </source>
</evidence>
<dbReference type="Proteomes" id="UP001597158">
    <property type="component" value="Unassembled WGS sequence"/>
</dbReference>
<dbReference type="RefSeq" id="WP_277834506.1">
    <property type="nucleotide sequence ID" value="NZ_JARQZE010000014.1"/>
</dbReference>
<name>A0ABW3WFL3_9RHOO</name>
<proteinExistence type="predicted"/>
<comment type="caution">
    <text evidence="1">The sequence shown here is derived from an EMBL/GenBank/DDBJ whole genome shotgun (WGS) entry which is preliminary data.</text>
</comment>
<dbReference type="EMBL" id="JBHTMC010000023">
    <property type="protein sequence ID" value="MFD1264050.1"/>
    <property type="molecule type" value="Genomic_DNA"/>
</dbReference>
<keyword evidence="2" id="KW-1185">Reference proteome</keyword>